<dbReference type="Proteomes" id="UP000005824">
    <property type="component" value="Unassembled WGS sequence"/>
</dbReference>
<organism evidence="3 4">
    <name type="scientific">Chthoniobacter flavus Ellin428</name>
    <dbReference type="NCBI Taxonomy" id="497964"/>
    <lineage>
        <taxon>Bacteria</taxon>
        <taxon>Pseudomonadati</taxon>
        <taxon>Verrucomicrobiota</taxon>
        <taxon>Spartobacteria</taxon>
        <taxon>Chthoniobacterales</taxon>
        <taxon>Chthoniobacteraceae</taxon>
        <taxon>Chthoniobacter</taxon>
    </lineage>
</organism>
<dbReference type="InterPro" id="IPR006860">
    <property type="entry name" value="FecR"/>
</dbReference>
<dbReference type="Pfam" id="PF04773">
    <property type="entry name" value="FecR"/>
    <property type="match status" value="1"/>
</dbReference>
<dbReference type="PANTHER" id="PTHR30273:SF2">
    <property type="entry name" value="PROTEIN FECR"/>
    <property type="match status" value="1"/>
</dbReference>
<dbReference type="Gene3D" id="2.60.120.1440">
    <property type="match status" value="1"/>
</dbReference>
<keyword evidence="1" id="KW-0472">Membrane</keyword>
<evidence type="ECO:0000259" key="2">
    <source>
        <dbReference type="Pfam" id="PF04773"/>
    </source>
</evidence>
<dbReference type="InterPro" id="IPR012373">
    <property type="entry name" value="Ferrdict_sens_TM"/>
</dbReference>
<dbReference type="InParanoid" id="B4DAY9"/>
<dbReference type="GO" id="GO:0016989">
    <property type="term" value="F:sigma factor antagonist activity"/>
    <property type="evidence" value="ECO:0007669"/>
    <property type="project" value="TreeGrafter"/>
</dbReference>
<feature type="domain" description="FecR protein" evidence="2">
    <location>
        <begin position="162"/>
        <end position="243"/>
    </location>
</feature>
<sequence>MNLSDPELLELNALCNALVDGIITDAEKARLEEMLRTSEEARRFYVRALALSSSLMQYAGEMQADAPDIPAVSSRVVRPAAWIWTFGSLAAAAAIVLAFWLGWTSDRQPKKADGAEIADASAENDESVARLSGAKDCHWSGTALQPGEELHRGQRINLDAGFAEITFDCGAQVTLEGPASLDLDSAWEAVLQRGTLKANVPTEAVGFRVSNPSVNVVDLGTEFSMVADEGGATEVFVLKGAVETTARDASGNEERPVVLREKQARRFAHAGGSEVRDREAKLERFMRKVAFERMSRPVNYVHWSFDESTGDVAAASAAGFEAKLEAPSASDLMEAHGNGRVHGALQLDGRSFARAAFPGIRQRTARTVAFWANVPADASLPDAEAMLAWPLGNAGRSVQIGWNRNPNLGVLGALRTDAGRNSIIGSIALRDGRWHHLAIVLSPKVKGEKGEREGGLQLRQYVDGRLETTSYKHTNRRAKGAEASSLAEDVLWIGRPVDDASGARFRGSLDELFIADAALTPQEIRHLMRENKPATQEMLAAQ</sequence>
<reference evidence="3 4" key="1">
    <citation type="journal article" date="2011" name="J. Bacteriol.">
        <title>Genome sequence of Chthoniobacter flavus Ellin428, an aerobic heterotrophic soil bacterium.</title>
        <authorList>
            <person name="Kant R."/>
            <person name="van Passel M.W."/>
            <person name="Palva A."/>
            <person name="Lucas S."/>
            <person name="Lapidus A."/>
            <person name="Glavina Del Rio T."/>
            <person name="Dalin E."/>
            <person name="Tice H."/>
            <person name="Bruce D."/>
            <person name="Goodwin L."/>
            <person name="Pitluck S."/>
            <person name="Larimer F.W."/>
            <person name="Land M.L."/>
            <person name="Hauser L."/>
            <person name="Sangwan P."/>
            <person name="de Vos W.M."/>
            <person name="Janssen P.H."/>
            <person name="Smidt H."/>
        </authorList>
    </citation>
    <scope>NUCLEOTIDE SEQUENCE [LARGE SCALE GENOMIC DNA]</scope>
    <source>
        <strain evidence="3 4">Ellin428</strain>
    </source>
</reference>
<comment type="caution">
    <text evidence="3">The sequence shown here is derived from an EMBL/GenBank/DDBJ whole genome shotgun (WGS) entry which is preliminary data.</text>
</comment>
<dbReference type="AlphaFoldDB" id="B4DAY9"/>
<dbReference type="Gene3D" id="2.60.120.200">
    <property type="match status" value="1"/>
</dbReference>
<evidence type="ECO:0000313" key="3">
    <source>
        <dbReference type="EMBL" id="EDY16363.1"/>
    </source>
</evidence>
<gene>
    <name evidence="3" type="ORF">CfE428DRAFT_6080</name>
</gene>
<keyword evidence="4" id="KW-1185">Reference proteome</keyword>
<dbReference type="STRING" id="497964.CfE428DRAFT_6080"/>
<dbReference type="EMBL" id="ABVL01000034">
    <property type="protein sequence ID" value="EDY16363.1"/>
    <property type="molecule type" value="Genomic_DNA"/>
</dbReference>
<evidence type="ECO:0000256" key="1">
    <source>
        <dbReference type="SAM" id="Phobius"/>
    </source>
</evidence>
<evidence type="ECO:0000313" key="4">
    <source>
        <dbReference type="Proteomes" id="UP000005824"/>
    </source>
</evidence>
<dbReference type="SUPFAM" id="SSF49899">
    <property type="entry name" value="Concanavalin A-like lectins/glucanases"/>
    <property type="match status" value="1"/>
</dbReference>
<keyword evidence="1" id="KW-1133">Transmembrane helix</keyword>
<dbReference type="eggNOG" id="COG3712">
    <property type="taxonomic scope" value="Bacteria"/>
</dbReference>
<proteinExistence type="predicted"/>
<accession>B4DAY9</accession>
<keyword evidence="1" id="KW-0812">Transmembrane</keyword>
<dbReference type="InterPro" id="IPR013320">
    <property type="entry name" value="ConA-like_dom_sf"/>
</dbReference>
<dbReference type="RefSeq" id="WP_006983399.1">
    <property type="nucleotide sequence ID" value="NZ_ABVL01000034.1"/>
</dbReference>
<dbReference type="Pfam" id="PF13385">
    <property type="entry name" value="Laminin_G_3"/>
    <property type="match status" value="1"/>
</dbReference>
<feature type="transmembrane region" description="Helical" evidence="1">
    <location>
        <begin position="80"/>
        <end position="101"/>
    </location>
</feature>
<name>B4DAY9_9BACT</name>
<protein>
    <submittedName>
        <fullName evidence="3">Anti-FecI sigma factor, FecR</fullName>
    </submittedName>
</protein>
<dbReference type="PANTHER" id="PTHR30273">
    <property type="entry name" value="PERIPLASMIC SIGNAL SENSOR AND SIGMA FACTOR ACTIVATOR FECR-RELATED"/>
    <property type="match status" value="1"/>
</dbReference>